<evidence type="ECO:0000313" key="1">
    <source>
        <dbReference type="EMBL" id="JAT00662.1"/>
    </source>
</evidence>
<reference evidence="1" key="1">
    <citation type="submission" date="2015-11" db="EMBL/GenBank/DDBJ databases">
        <title>De novo transcriptome assembly of four potential Pierce s Disease insect vectors from Arizona vineyards.</title>
        <authorList>
            <person name="Tassone E.E."/>
        </authorList>
    </citation>
    <scope>NUCLEOTIDE SEQUENCE</scope>
</reference>
<dbReference type="EMBL" id="GECU01007045">
    <property type="protein sequence ID" value="JAT00662.1"/>
    <property type="molecule type" value="Transcribed_RNA"/>
</dbReference>
<sequence length="109" mass="12783">VCLQSKIIDYGMIPTVVSETISKLQSMRTNEGWDKMVGSINHFAQEHNLQKTSNKRIRKRKKFMDELAIDEIILDPMAKLRTEVFFKVLDSVITQLHDRFLERSLNFVQ</sequence>
<accession>A0A1B6JN19</accession>
<organism evidence="1">
    <name type="scientific">Homalodisca liturata</name>
    <dbReference type="NCBI Taxonomy" id="320908"/>
    <lineage>
        <taxon>Eukaryota</taxon>
        <taxon>Metazoa</taxon>
        <taxon>Ecdysozoa</taxon>
        <taxon>Arthropoda</taxon>
        <taxon>Hexapoda</taxon>
        <taxon>Insecta</taxon>
        <taxon>Pterygota</taxon>
        <taxon>Neoptera</taxon>
        <taxon>Paraneoptera</taxon>
        <taxon>Hemiptera</taxon>
        <taxon>Auchenorrhyncha</taxon>
        <taxon>Membracoidea</taxon>
        <taxon>Cicadellidae</taxon>
        <taxon>Cicadellinae</taxon>
        <taxon>Proconiini</taxon>
        <taxon>Homalodisca</taxon>
    </lineage>
</organism>
<feature type="non-terminal residue" evidence="1">
    <location>
        <position position="1"/>
    </location>
</feature>
<name>A0A1B6JN19_9HEMI</name>
<gene>
    <name evidence="1" type="ORF">g.4040</name>
</gene>
<protein>
    <submittedName>
        <fullName evidence="1">Uncharacterized protein</fullName>
    </submittedName>
</protein>
<dbReference type="AlphaFoldDB" id="A0A1B6JN19"/>
<feature type="non-terminal residue" evidence="1">
    <location>
        <position position="109"/>
    </location>
</feature>
<proteinExistence type="predicted"/>